<evidence type="ECO:0000313" key="2">
    <source>
        <dbReference type="Proteomes" id="UP000284998"/>
    </source>
</evidence>
<organism evidence="1 2">
    <name type="scientific">Phocaeicola plebeius</name>
    <dbReference type="NCBI Taxonomy" id="310297"/>
    <lineage>
        <taxon>Bacteria</taxon>
        <taxon>Pseudomonadati</taxon>
        <taxon>Bacteroidota</taxon>
        <taxon>Bacteroidia</taxon>
        <taxon>Bacteroidales</taxon>
        <taxon>Bacteroidaceae</taxon>
        <taxon>Phocaeicola</taxon>
    </lineage>
</organism>
<evidence type="ECO:0000313" key="1">
    <source>
        <dbReference type="EMBL" id="RHH45192.1"/>
    </source>
</evidence>
<name>A0A414X053_9BACT</name>
<dbReference type="InterPro" id="IPR025048">
    <property type="entry name" value="DUF3987"/>
</dbReference>
<dbReference type="EMBL" id="QRJS01000014">
    <property type="protein sequence ID" value="RHH45192.1"/>
    <property type="molecule type" value="Genomic_DNA"/>
</dbReference>
<dbReference type="Pfam" id="PF13148">
    <property type="entry name" value="DUF3987"/>
    <property type="match status" value="2"/>
</dbReference>
<sequence length="439" mass="50707">MKKNQFPLEIFPANIMEFVDEANKCYGYNKDFFASAILTAVSTAIGRSVIIRFNNDFMVSVLLYIVIVGKPNTGKTHPLKLALEPIIKRDSELYENYKKELAEYHQAKKDDKSLDVPAPVFMKTIIKDFTIEALCSQLKNNPRGTLLYMDEIMGWIRNMGKYTGGSDIAFYLSLWSEEDISVDRKTTDNLRISKPFLSIIGGIQTGILSELMTKDLLHQGFLDRILFVMPQELKALEWTEMSVNTELKDFYFQFIKKLFDIPVETVGGDIVSTILDFSNEAKEYLISWRNTTHKAALQENENEYYVGAYGKMDIYVLRFSLILQMMYYAAGEEDMDKVGLRAVKGAICLADYFMQESKKVFDLVFVKDVRQEMNEQKRKFYDALPETFKLQDGIKIGTEMGLTFNVARQFIMRNKAYFDKPSKGVYKKTFVDDEDRIHL</sequence>
<accession>A0A414X053</accession>
<dbReference type="RefSeq" id="WP_118243530.1">
    <property type="nucleotide sequence ID" value="NZ_QRJS01000014.1"/>
</dbReference>
<proteinExistence type="predicted"/>
<protein>
    <submittedName>
        <fullName evidence="1">DUF3987 domain-containing protein</fullName>
    </submittedName>
</protein>
<gene>
    <name evidence="1" type="ORF">DW204_07300</name>
</gene>
<comment type="caution">
    <text evidence="1">The sequence shown here is derived from an EMBL/GenBank/DDBJ whole genome shotgun (WGS) entry which is preliminary data.</text>
</comment>
<reference evidence="1 2" key="1">
    <citation type="submission" date="2018-08" db="EMBL/GenBank/DDBJ databases">
        <title>A genome reference for cultivated species of the human gut microbiota.</title>
        <authorList>
            <person name="Zou Y."/>
            <person name="Xue W."/>
            <person name="Luo G."/>
        </authorList>
    </citation>
    <scope>NUCLEOTIDE SEQUENCE [LARGE SCALE GENOMIC DNA]</scope>
    <source>
        <strain evidence="1 2">AM17-44</strain>
    </source>
</reference>
<dbReference type="Proteomes" id="UP000284998">
    <property type="component" value="Unassembled WGS sequence"/>
</dbReference>
<dbReference type="AlphaFoldDB" id="A0A414X053"/>